<dbReference type="GO" id="GO:0016020">
    <property type="term" value="C:membrane"/>
    <property type="evidence" value="ECO:0007669"/>
    <property type="project" value="UniProtKB-SubCell"/>
</dbReference>
<keyword evidence="13 22" id="KW-1133">Transmembrane helix</keyword>
<feature type="region of interest" description="Disordered" evidence="21">
    <location>
        <begin position="883"/>
        <end position="913"/>
    </location>
</feature>
<evidence type="ECO:0000256" key="7">
    <source>
        <dbReference type="ARBA" id="ARBA00022692"/>
    </source>
</evidence>
<dbReference type="PROSITE" id="PS50011">
    <property type="entry name" value="PROTEIN_KINASE_DOM"/>
    <property type="match status" value="1"/>
</dbReference>
<evidence type="ECO:0000256" key="10">
    <source>
        <dbReference type="ARBA" id="ARBA00022741"/>
    </source>
</evidence>
<dbReference type="Pfam" id="PF12799">
    <property type="entry name" value="LRR_4"/>
    <property type="match status" value="1"/>
</dbReference>
<evidence type="ECO:0000256" key="1">
    <source>
        <dbReference type="ARBA" id="ARBA00004167"/>
    </source>
</evidence>
<evidence type="ECO:0000256" key="21">
    <source>
        <dbReference type="SAM" id="MobiDB-lite"/>
    </source>
</evidence>
<dbReference type="EMBL" id="QPKB01000006">
    <property type="protein sequence ID" value="RWR87144.1"/>
    <property type="molecule type" value="Genomic_DNA"/>
</dbReference>
<keyword evidence="6" id="KW-0808">Transferase</keyword>
<sequence length="913" mass="99573">MREKAKKPLLHLLLLLLHLLIFISLSIADDAAVMQNLAKLLSPTPSGWSGPDPCSWRNIDCESGRVVGISLNAKSLSGSLPPDLNKLSSLKTLSLQNNKLSGPLPSLANLANLQEILLESNNFTSIPATFFSNLPSLTTVTISENSFSPWQIPLDLGKSTNLQSFIASNANIMGSIPEFFGTLPSLGSLRLSYNKLTGGLPRSFAESAIQFLWLNNQVSTTKLTGPIDVLGGMTQLHQVWLHNNAFSGGIPDLSKCESLFDLQLRGNRLGGALPPSIFSLPNLVNVSLGNNLLQGPLPSFGPKVLVDDKATERNNFCSKKPGPCDPRVTVMLAIEGGFGSPENLAESWIENDPCSGWTSVSCNAQGKITGLTLGSRHLVGRISPAITNLTSLRTLILSNNNLTGPIPEGLTSLPQLQTVDVSNNNLTGKIPEFREGVKVTLSGNPFLGKDLDGGIGSLFGYSSSFPVKYIVVIVVLAVFVIMGLSMLFRYYMRKKAQDLNGPEIGKFKATGKNVKNGKSSIDLQSQTSSVTGDFQAFEAGNMLLSIQVLRQVTNNFSDDNVLGRGGFGVVYKGVLEDGMHVAVKRMEAAVVSSKGMDEYQAEIAVLSKVKHRHLVGLMGYCTDGHEKLLVYEYMSQGTLGEHLFDWKENGLNALSWKQRIAIALDVARGIEYLHTLAHKSFIHRDLKPSNILLDDHMRAKVSDFGLVKNAPDGGKYSVETKLAGTFGYLAPEYAATGRVTTKADVYSYGVILMELITGRRVLDDNQPEDRTHLVTWFRRMLINKDNIRNLVDPVLNPDQETYVSILKVAELAGHCTAREPYQRPEMGHTVNILSPLVEQWKPAGPDEEDAYGIDLHVSLPDVLERWQADEDKSMTDTSMIAPAPYGRTGSFNTQNSMPAKPSGLDKFDSMDCR</sequence>
<evidence type="ECO:0000256" key="22">
    <source>
        <dbReference type="SAM" id="Phobius"/>
    </source>
</evidence>
<dbReference type="EC" id="2.7.11.1" evidence="3"/>
<evidence type="ECO:0000256" key="9">
    <source>
        <dbReference type="ARBA" id="ARBA00022737"/>
    </source>
</evidence>
<dbReference type="CDD" id="cd14066">
    <property type="entry name" value="STKc_IRAK"/>
    <property type="match status" value="1"/>
</dbReference>
<dbReference type="OrthoDB" id="978612at2759"/>
<dbReference type="FunFam" id="3.30.200.20:FF:000226">
    <property type="entry name" value="receptor protein kinase TMK1"/>
    <property type="match status" value="1"/>
</dbReference>
<dbReference type="PROSITE" id="PS51450">
    <property type="entry name" value="LRR"/>
    <property type="match status" value="1"/>
</dbReference>
<dbReference type="FunFam" id="3.80.10.10:FF:000129">
    <property type="entry name" value="Leucine-rich repeat receptor-like kinase"/>
    <property type="match status" value="1"/>
</dbReference>
<dbReference type="GO" id="GO:0004674">
    <property type="term" value="F:protein serine/threonine kinase activity"/>
    <property type="evidence" value="ECO:0007669"/>
    <property type="project" value="UniProtKB-KW"/>
</dbReference>
<evidence type="ECO:0000256" key="23">
    <source>
        <dbReference type="SAM" id="SignalP"/>
    </source>
</evidence>
<comment type="similarity">
    <text evidence="2">Belongs to the protein kinase superfamily. Ser/Thr protein kinase family.</text>
</comment>
<evidence type="ECO:0000256" key="13">
    <source>
        <dbReference type="ARBA" id="ARBA00022989"/>
    </source>
</evidence>
<dbReference type="FunFam" id="1.10.510.10:FF:000198">
    <property type="entry name" value="receptor protein kinase TMK1"/>
    <property type="match status" value="1"/>
</dbReference>
<keyword evidence="15" id="KW-1015">Disulfide bond</keyword>
<dbReference type="InterPro" id="IPR025875">
    <property type="entry name" value="Leu-rich_rpt_4"/>
</dbReference>
<evidence type="ECO:0000256" key="8">
    <source>
        <dbReference type="ARBA" id="ARBA00022729"/>
    </source>
</evidence>
<keyword evidence="26" id="KW-1185">Reference proteome</keyword>
<dbReference type="SMART" id="SM00369">
    <property type="entry name" value="LRR_TYP"/>
    <property type="match status" value="5"/>
</dbReference>
<keyword evidence="9" id="KW-0677">Repeat</keyword>
<keyword evidence="4" id="KW-0723">Serine/threonine-protein kinase</keyword>
<dbReference type="SUPFAM" id="SSF52058">
    <property type="entry name" value="L domain-like"/>
    <property type="match status" value="1"/>
</dbReference>
<dbReference type="InterPro" id="IPR011009">
    <property type="entry name" value="Kinase-like_dom_sf"/>
</dbReference>
<feature type="domain" description="Protein kinase" evidence="24">
    <location>
        <begin position="556"/>
        <end position="837"/>
    </location>
</feature>
<dbReference type="Pfam" id="PF08263">
    <property type="entry name" value="LRRNT_2"/>
    <property type="match status" value="2"/>
</dbReference>
<keyword evidence="8 23" id="KW-0732">Signal</keyword>
<evidence type="ECO:0000256" key="3">
    <source>
        <dbReference type="ARBA" id="ARBA00012513"/>
    </source>
</evidence>
<dbReference type="Proteomes" id="UP000283530">
    <property type="component" value="Unassembled WGS sequence"/>
</dbReference>
<evidence type="ECO:0000256" key="16">
    <source>
        <dbReference type="ARBA" id="ARBA00023170"/>
    </source>
</evidence>
<dbReference type="PROSITE" id="PS00108">
    <property type="entry name" value="PROTEIN_KINASE_ST"/>
    <property type="match status" value="1"/>
</dbReference>
<evidence type="ECO:0000256" key="4">
    <source>
        <dbReference type="ARBA" id="ARBA00022527"/>
    </source>
</evidence>
<evidence type="ECO:0000259" key="24">
    <source>
        <dbReference type="PROSITE" id="PS50011"/>
    </source>
</evidence>
<dbReference type="InterPro" id="IPR052422">
    <property type="entry name" value="Auxin_Ser/Thr_Kinase"/>
</dbReference>
<accession>A0A443P8M8</accession>
<evidence type="ECO:0000313" key="25">
    <source>
        <dbReference type="EMBL" id="RWR87144.1"/>
    </source>
</evidence>
<feature type="binding site" evidence="20">
    <location>
        <position position="584"/>
    </location>
    <ligand>
        <name>ATP</name>
        <dbReference type="ChEBI" id="CHEBI:30616"/>
    </ligand>
</feature>
<evidence type="ECO:0000256" key="5">
    <source>
        <dbReference type="ARBA" id="ARBA00022614"/>
    </source>
</evidence>
<dbReference type="InterPro" id="IPR001611">
    <property type="entry name" value="Leu-rich_rpt"/>
</dbReference>
<dbReference type="Pfam" id="PF00560">
    <property type="entry name" value="LRR_1"/>
    <property type="match status" value="2"/>
</dbReference>
<dbReference type="PROSITE" id="PS00107">
    <property type="entry name" value="PROTEIN_KINASE_ATP"/>
    <property type="match status" value="1"/>
</dbReference>
<dbReference type="InterPro" id="IPR017441">
    <property type="entry name" value="Protein_kinase_ATP_BS"/>
</dbReference>
<dbReference type="GO" id="GO:0005524">
    <property type="term" value="F:ATP binding"/>
    <property type="evidence" value="ECO:0007669"/>
    <property type="project" value="UniProtKB-UniRule"/>
</dbReference>
<evidence type="ECO:0000256" key="19">
    <source>
        <dbReference type="ARBA" id="ARBA00048679"/>
    </source>
</evidence>
<gene>
    <name evidence="25" type="ORF">CKAN_01607600</name>
</gene>
<dbReference type="STRING" id="337451.A0A443P8M8"/>
<dbReference type="SMART" id="SM00220">
    <property type="entry name" value="S_TKc"/>
    <property type="match status" value="1"/>
</dbReference>
<evidence type="ECO:0000256" key="12">
    <source>
        <dbReference type="ARBA" id="ARBA00022840"/>
    </source>
</evidence>
<dbReference type="InterPro" id="IPR008271">
    <property type="entry name" value="Ser/Thr_kinase_AS"/>
</dbReference>
<dbReference type="InterPro" id="IPR003591">
    <property type="entry name" value="Leu-rich_rpt_typical-subtyp"/>
</dbReference>
<evidence type="ECO:0000256" key="6">
    <source>
        <dbReference type="ARBA" id="ARBA00022679"/>
    </source>
</evidence>
<reference evidence="25 26" key="1">
    <citation type="journal article" date="2019" name="Nat. Plants">
        <title>Stout camphor tree genome fills gaps in understanding of flowering plant genome evolution.</title>
        <authorList>
            <person name="Chaw S.M."/>
            <person name="Liu Y.C."/>
            <person name="Wu Y.W."/>
            <person name="Wang H.Y."/>
            <person name="Lin C.I."/>
            <person name="Wu C.S."/>
            <person name="Ke H.M."/>
            <person name="Chang L.Y."/>
            <person name="Hsu C.Y."/>
            <person name="Yang H.T."/>
            <person name="Sudianto E."/>
            <person name="Hsu M.H."/>
            <person name="Wu K.P."/>
            <person name="Wang L.N."/>
            <person name="Leebens-Mack J.H."/>
            <person name="Tsai I.J."/>
        </authorList>
    </citation>
    <scope>NUCLEOTIDE SEQUENCE [LARGE SCALE GENOMIC DNA]</scope>
    <source>
        <strain evidence="26">cv. Chaw 1501</strain>
        <tissue evidence="25">Young leaves</tissue>
    </source>
</reference>
<dbReference type="InterPro" id="IPR000719">
    <property type="entry name" value="Prot_kinase_dom"/>
</dbReference>
<name>A0A443P8M8_9MAGN</name>
<evidence type="ECO:0000256" key="20">
    <source>
        <dbReference type="PROSITE-ProRule" id="PRU10141"/>
    </source>
</evidence>
<feature type="transmembrane region" description="Helical" evidence="22">
    <location>
        <begin position="469"/>
        <end position="488"/>
    </location>
</feature>
<protein>
    <recommendedName>
        <fullName evidence="3">non-specific serine/threonine protein kinase</fullName>
        <ecNumber evidence="3">2.7.11.1</ecNumber>
    </recommendedName>
</protein>
<comment type="catalytic activity">
    <reaction evidence="18">
        <text>L-threonyl-[protein] + ATP = O-phospho-L-threonyl-[protein] + ADP + H(+)</text>
        <dbReference type="Rhea" id="RHEA:46608"/>
        <dbReference type="Rhea" id="RHEA-COMP:11060"/>
        <dbReference type="Rhea" id="RHEA-COMP:11605"/>
        <dbReference type="ChEBI" id="CHEBI:15378"/>
        <dbReference type="ChEBI" id="CHEBI:30013"/>
        <dbReference type="ChEBI" id="CHEBI:30616"/>
        <dbReference type="ChEBI" id="CHEBI:61977"/>
        <dbReference type="ChEBI" id="CHEBI:456216"/>
        <dbReference type="EC" id="2.7.11.1"/>
    </reaction>
</comment>
<keyword evidence="17" id="KW-0325">Glycoprotein</keyword>
<comment type="subcellular location">
    <subcellularLocation>
        <location evidence="1">Membrane</location>
        <topology evidence="1">Single-pass membrane protein</topology>
    </subcellularLocation>
</comment>
<keyword evidence="10 20" id="KW-0547">Nucleotide-binding</keyword>
<dbReference type="PANTHER" id="PTHR47986:SF10">
    <property type="entry name" value="RECEPTOR-LIKE KINASE TMK4"/>
    <property type="match status" value="1"/>
</dbReference>
<comment type="caution">
    <text evidence="25">The sequence shown here is derived from an EMBL/GenBank/DDBJ whole genome shotgun (WGS) entry which is preliminary data.</text>
</comment>
<evidence type="ECO:0000256" key="18">
    <source>
        <dbReference type="ARBA" id="ARBA00047899"/>
    </source>
</evidence>
<organism evidence="25 26">
    <name type="scientific">Cinnamomum micranthum f. kanehirae</name>
    <dbReference type="NCBI Taxonomy" id="337451"/>
    <lineage>
        <taxon>Eukaryota</taxon>
        <taxon>Viridiplantae</taxon>
        <taxon>Streptophyta</taxon>
        <taxon>Embryophyta</taxon>
        <taxon>Tracheophyta</taxon>
        <taxon>Spermatophyta</taxon>
        <taxon>Magnoliopsida</taxon>
        <taxon>Magnoliidae</taxon>
        <taxon>Laurales</taxon>
        <taxon>Lauraceae</taxon>
        <taxon>Cinnamomum</taxon>
    </lineage>
</organism>
<dbReference type="Gene3D" id="1.10.510.10">
    <property type="entry name" value="Transferase(Phosphotransferase) domain 1"/>
    <property type="match status" value="1"/>
</dbReference>
<feature type="chain" id="PRO_5019575786" description="non-specific serine/threonine protein kinase" evidence="23">
    <location>
        <begin position="29"/>
        <end position="913"/>
    </location>
</feature>
<dbReference type="AlphaFoldDB" id="A0A443P8M8"/>
<dbReference type="Pfam" id="PF00069">
    <property type="entry name" value="Pkinase"/>
    <property type="match status" value="1"/>
</dbReference>
<keyword evidence="11 25" id="KW-0418">Kinase</keyword>
<keyword evidence="12 20" id="KW-0067">ATP-binding</keyword>
<dbReference type="Gene3D" id="3.30.200.20">
    <property type="entry name" value="Phosphorylase Kinase, domain 1"/>
    <property type="match status" value="1"/>
</dbReference>
<feature type="signal peptide" evidence="23">
    <location>
        <begin position="1"/>
        <end position="28"/>
    </location>
</feature>
<evidence type="ECO:0000313" key="26">
    <source>
        <dbReference type="Proteomes" id="UP000283530"/>
    </source>
</evidence>
<feature type="compositionally biased region" description="Basic and acidic residues" evidence="21">
    <location>
        <begin position="903"/>
        <end position="913"/>
    </location>
</feature>
<keyword evidence="16" id="KW-0675">Receptor</keyword>
<dbReference type="Gene3D" id="3.80.10.10">
    <property type="entry name" value="Ribonuclease Inhibitor"/>
    <property type="match status" value="2"/>
</dbReference>
<keyword evidence="5" id="KW-0433">Leucine-rich repeat</keyword>
<evidence type="ECO:0000256" key="17">
    <source>
        <dbReference type="ARBA" id="ARBA00023180"/>
    </source>
</evidence>
<keyword evidence="7 22" id="KW-0812">Transmembrane</keyword>
<keyword evidence="14 22" id="KW-0472">Membrane</keyword>
<comment type="catalytic activity">
    <reaction evidence="19">
        <text>L-seryl-[protein] + ATP = O-phospho-L-seryl-[protein] + ADP + H(+)</text>
        <dbReference type="Rhea" id="RHEA:17989"/>
        <dbReference type="Rhea" id="RHEA-COMP:9863"/>
        <dbReference type="Rhea" id="RHEA-COMP:11604"/>
        <dbReference type="ChEBI" id="CHEBI:15378"/>
        <dbReference type="ChEBI" id="CHEBI:29999"/>
        <dbReference type="ChEBI" id="CHEBI:30616"/>
        <dbReference type="ChEBI" id="CHEBI:83421"/>
        <dbReference type="ChEBI" id="CHEBI:456216"/>
        <dbReference type="EC" id="2.7.11.1"/>
    </reaction>
</comment>
<dbReference type="InterPro" id="IPR013210">
    <property type="entry name" value="LRR_N_plant-typ"/>
</dbReference>
<evidence type="ECO:0000256" key="15">
    <source>
        <dbReference type="ARBA" id="ARBA00023157"/>
    </source>
</evidence>
<dbReference type="SUPFAM" id="SSF56112">
    <property type="entry name" value="Protein kinase-like (PK-like)"/>
    <property type="match status" value="1"/>
</dbReference>
<evidence type="ECO:0000256" key="11">
    <source>
        <dbReference type="ARBA" id="ARBA00022777"/>
    </source>
</evidence>
<dbReference type="PANTHER" id="PTHR47986">
    <property type="entry name" value="OSJNBA0070M12.3 PROTEIN"/>
    <property type="match status" value="1"/>
</dbReference>
<dbReference type="InterPro" id="IPR032675">
    <property type="entry name" value="LRR_dom_sf"/>
</dbReference>
<evidence type="ECO:0000256" key="2">
    <source>
        <dbReference type="ARBA" id="ARBA00008684"/>
    </source>
</evidence>
<evidence type="ECO:0000256" key="14">
    <source>
        <dbReference type="ARBA" id="ARBA00023136"/>
    </source>
</evidence>
<dbReference type="FunFam" id="3.80.10.10:FF:000190">
    <property type="entry name" value="Receptor-like kinase TMK4"/>
    <property type="match status" value="1"/>
</dbReference>
<proteinExistence type="inferred from homology"/>